<dbReference type="PANTHER" id="PTHR12374">
    <property type="entry name" value="TRANSCRIPTIONAL ADAPTOR 2 ADA2 -RELATED"/>
    <property type="match status" value="1"/>
</dbReference>
<gene>
    <name evidence="3" type="primary">YOR338W</name>
    <name evidence="3" type="ORF">ATY40_BA7500537</name>
</gene>
<feature type="region of interest" description="Disordered" evidence="1">
    <location>
        <begin position="210"/>
        <end position="235"/>
    </location>
</feature>
<dbReference type="SUPFAM" id="SSF46689">
    <property type="entry name" value="Homeodomain-like"/>
    <property type="match status" value="1"/>
</dbReference>
<evidence type="ECO:0000313" key="3">
    <source>
        <dbReference type="EMBL" id="ANZ73308.1"/>
    </source>
</evidence>
<keyword evidence="4" id="KW-1185">Reference proteome</keyword>
<dbReference type="PROSITE" id="PS50934">
    <property type="entry name" value="SWIRM"/>
    <property type="match status" value="1"/>
</dbReference>
<dbReference type="GO" id="GO:0003682">
    <property type="term" value="F:chromatin binding"/>
    <property type="evidence" value="ECO:0007669"/>
    <property type="project" value="TreeGrafter"/>
</dbReference>
<dbReference type="OrthoDB" id="5598695at2759"/>
<protein>
    <submittedName>
        <fullName evidence="3">BA75_00537T0</fullName>
    </submittedName>
</protein>
<dbReference type="PANTHER" id="PTHR12374:SF21">
    <property type="entry name" value="SWIRM DOMAIN-CONTAINING PROTEIN FUN19-RELATED"/>
    <property type="match status" value="1"/>
</dbReference>
<evidence type="ECO:0000256" key="1">
    <source>
        <dbReference type="SAM" id="MobiDB-lite"/>
    </source>
</evidence>
<dbReference type="AlphaFoldDB" id="A0A1B2J5P5"/>
<dbReference type="Pfam" id="PF04433">
    <property type="entry name" value="SWIRM"/>
    <property type="match status" value="1"/>
</dbReference>
<dbReference type="InterPro" id="IPR007526">
    <property type="entry name" value="SWIRM"/>
</dbReference>
<accession>A0A1B2J5P5</accession>
<reference evidence="3 4" key="1">
    <citation type="submission" date="2016-02" db="EMBL/GenBank/DDBJ databases">
        <title>Comparative genomic and transcriptomic foundation for Pichia pastoris.</title>
        <authorList>
            <person name="Love K.R."/>
            <person name="Shah K.A."/>
            <person name="Whittaker C.A."/>
            <person name="Wu J."/>
            <person name="Bartlett M.C."/>
            <person name="Ma D."/>
            <person name="Leeson R.L."/>
            <person name="Priest M."/>
            <person name="Young S.K."/>
            <person name="Love J.C."/>
        </authorList>
    </citation>
    <scope>NUCLEOTIDE SEQUENCE [LARGE SCALE GENOMIC DNA]</scope>
    <source>
        <strain evidence="3 4">ATCC 28485</strain>
    </source>
</reference>
<dbReference type="Gene3D" id="1.10.10.10">
    <property type="entry name" value="Winged helix-like DNA-binding domain superfamily/Winged helix DNA-binding domain"/>
    <property type="match status" value="1"/>
</dbReference>
<dbReference type="InterPro" id="IPR009057">
    <property type="entry name" value="Homeodomain-like_sf"/>
</dbReference>
<dbReference type="Proteomes" id="UP000094565">
    <property type="component" value="Chromosome 1"/>
</dbReference>
<dbReference type="GO" id="GO:0006357">
    <property type="term" value="P:regulation of transcription by RNA polymerase II"/>
    <property type="evidence" value="ECO:0007669"/>
    <property type="project" value="TreeGrafter"/>
</dbReference>
<sequence length="357" mass="40648">MDSILTNRCLTPVSNHETFNLVGGSKSLTSAETRKNSDERSSISIPSPPLSPYQRSLDVERDHKIFDVVGRSNDQIVGDVEEPATKTQTEQLKEGKHEEAQQISSSLLLSDQTFPIKDLTNARLTVNAWASINRGDSSFKENQLVFLDGYYNIIDAKKKRAPRRKYPTAQPRRRVFFSASESEAPNERVRTRRVIRDNVKYSDYESEVEISRPSTPKRSAKRVSKPSTPQPQFYSDYESIPDFSPSLSTLPPNNTKALKAEWKGQPMNLSDDPLAGKLHPAEVTLASVLRLPCNVYLDSKRRLFSEKVSRFRLGLPFRRTDAQKACKIDVNKASRLFAAFEKVGWLDDYHFRKFLEM</sequence>
<evidence type="ECO:0000313" key="4">
    <source>
        <dbReference type="Proteomes" id="UP000094565"/>
    </source>
</evidence>
<evidence type="ECO:0000259" key="2">
    <source>
        <dbReference type="PROSITE" id="PS50934"/>
    </source>
</evidence>
<name>A0A1B2J5P5_PICPA</name>
<dbReference type="EMBL" id="CP014584">
    <property type="protein sequence ID" value="ANZ73308.1"/>
    <property type="molecule type" value="Genomic_DNA"/>
</dbReference>
<dbReference type="GO" id="GO:0003713">
    <property type="term" value="F:transcription coactivator activity"/>
    <property type="evidence" value="ECO:0007669"/>
    <property type="project" value="TreeGrafter"/>
</dbReference>
<dbReference type="GO" id="GO:0006338">
    <property type="term" value="P:chromatin remodeling"/>
    <property type="evidence" value="ECO:0007669"/>
    <property type="project" value="TreeGrafter"/>
</dbReference>
<feature type="compositionally biased region" description="Basic and acidic residues" evidence="1">
    <location>
        <begin position="32"/>
        <end position="41"/>
    </location>
</feature>
<dbReference type="FunFam" id="1.10.10.10:FF:000087">
    <property type="entry name" value="Transcriptional adapter 2"/>
    <property type="match status" value="1"/>
</dbReference>
<organism evidence="3 4">
    <name type="scientific">Komagataella pastoris</name>
    <name type="common">Yeast</name>
    <name type="synonym">Pichia pastoris</name>
    <dbReference type="NCBI Taxonomy" id="4922"/>
    <lineage>
        <taxon>Eukaryota</taxon>
        <taxon>Fungi</taxon>
        <taxon>Dikarya</taxon>
        <taxon>Ascomycota</taxon>
        <taxon>Saccharomycotina</taxon>
        <taxon>Pichiomycetes</taxon>
        <taxon>Pichiales</taxon>
        <taxon>Pichiaceae</taxon>
        <taxon>Komagataella</taxon>
    </lineage>
</organism>
<dbReference type="InterPro" id="IPR036388">
    <property type="entry name" value="WH-like_DNA-bd_sf"/>
</dbReference>
<feature type="domain" description="SWIRM" evidence="2">
    <location>
        <begin position="258"/>
        <end position="357"/>
    </location>
</feature>
<proteinExistence type="predicted"/>
<dbReference type="GO" id="GO:0070210">
    <property type="term" value="C:Rpd3L-Expanded complex"/>
    <property type="evidence" value="ECO:0007669"/>
    <property type="project" value="TreeGrafter"/>
</dbReference>
<feature type="region of interest" description="Disordered" evidence="1">
    <location>
        <begin position="27"/>
        <end position="54"/>
    </location>
</feature>